<evidence type="ECO:0000313" key="1">
    <source>
        <dbReference type="EMBL" id="ETV87467.1"/>
    </source>
</evidence>
<dbReference type="VEuPathDB" id="FungiDB:H257_01031"/>
<dbReference type="AlphaFoldDB" id="W4H6D1"/>
<name>W4H6D1_APHAT</name>
<dbReference type="EMBL" id="KI913115">
    <property type="protein sequence ID" value="ETV87467.1"/>
    <property type="molecule type" value="Genomic_DNA"/>
</dbReference>
<reference evidence="1" key="1">
    <citation type="submission" date="2013-12" db="EMBL/GenBank/DDBJ databases">
        <title>The Genome Sequence of Aphanomyces astaci APO3.</title>
        <authorList>
            <consortium name="The Broad Institute Genomics Platform"/>
            <person name="Russ C."/>
            <person name="Tyler B."/>
            <person name="van West P."/>
            <person name="Dieguez-Uribeondo J."/>
            <person name="Young S.K."/>
            <person name="Zeng Q."/>
            <person name="Gargeya S."/>
            <person name="Fitzgerald M."/>
            <person name="Abouelleil A."/>
            <person name="Alvarado L."/>
            <person name="Chapman S.B."/>
            <person name="Gainer-Dewar J."/>
            <person name="Goldberg J."/>
            <person name="Griggs A."/>
            <person name="Gujja S."/>
            <person name="Hansen M."/>
            <person name="Howarth C."/>
            <person name="Imamovic A."/>
            <person name="Ireland A."/>
            <person name="Larimer J."/>
            <person name="McCowan C."/>
            <person name="Murphy C."/>
            <person name="Pearson M."/>
            <person name="Poon T.W."/>
            <person name="Priest M."/>
            <person name="Roberts A."/>
            <person name="Saif S."/>
            <person name="Shea T."/>
            <person name="Sykes S."/>
            <person name="Wortman J."/>
            <person name="Nusbaum C."/>
            <person name="Birren B."/>
        </authorList>
    </citation>
    <scope>NUCLEOTIDE SEQUENCE [LARGE SCALE GENOMIC DNA]</scope>
    <source>
        <strain evidence="1">APO3</strain>
    </source>
</reference>
<dbReference type="GeneID" id="20803027"/>
<organism evidence="1">
    <name type="scientific">Aphanomyces astaci</name>
    <name type="common">Crayfish plague agent</name>
    <dbReference type="NCBI Taxonomy" id="112090"/>
    <lineage>
        <taxon>Eukaryota</taxon>
        <taxon>Sar</taxon>
        <taxon>Stramenopiles</taxon>
        <taxon>Oomycota</taxon>
        <taxon>Saprolegniomycetes</taxon>
        <taxon>Saprolegniales</taxon>
        <taxon>Verrucalvaceae</taxon>
        <taxon>Aphanomyces</taxon>
    </lineage>
</organism>
<proteinExistence type="predicted"/>
<protein>
    <submittedName>
        <fullName evidence="1">Uncharacterized protein</fullName>
    </submittedName>
</protein>
<dbReference type="RefSeq" id="XP_009822330.1">
    <property type="nucleotide sequence ID" value="XM_009824028.1"/>
</dbReference>
<gene>
    <name evidence="1" type="ORF">H257_01031</name>
</gene>
<dbReference type="OrthoDB" id="70298at2759"/>
<accession>W4H6D1</accession>
<sequence length="316" mass="35571">MAPGRESTWHRLEKRLDALEEGFRSLSEVVLLEFDESKANLGFELEKVSARFRAQERLIAVLENQCNRMDTKSQQYQLMVEKKLDTLQTQVTRVSVAVLENEAERTRMNTNVDQLLVREGEYIRKHHGMQANQDQMGEWLQKLKNDSTQVHALALTMQAEHGAALASLASDTTVLAKELGTLRLQIKAQTADCLAQLNSFTDALEQQRHLDREYMDKECAALRESLQTSDAMTRTSIDALLKNSSRVRSAVDEGISFCTSDIKVLREEIRNTSDTVRTSLTSFGNQSTEVQSKVSHLLHAVQSLASILHLTTPVLG</sequence>